<accession>A0A2M6ITF5</accession>
<keyword evidence="2" id="KW-0902">Two-component regulatory system</keyword>
<dbReference type="AlphaFoldDB" id="A0A2M6ITF5"/>
<dbReference type="FunFam" id="3.40.50.2300:FF:000001">
    <property type="entry name" value="DNA-binding response regulator PhoB"/>
    <property type="match status" value="1"/>
</dbReference>
<evidence type="ECO:0000256" key="7">
    <source>
        <dbReference type="PROSITE-ProRule" id="PRU01091"/>
    </source>
</evidence>
<dbReference type="PANTHER" id="PTHR48111">
    <property type="entry name" value="REGULATOR OF RPOS"/>
    <property type="match status" value="1"/>
</dbReference>
<evidence type="ECO:0000259" key="9">
    <source>
        <dbReference type="PROSITE" id="PS51755"/>
    </source>
</evidence>
<dbReference type="InterPro" id="IPR001867">
    <property type="entry name" value="OmpR/PhoB-type_DNA-bd"/>
</dbReference>
<keyword evidence="5" id="KW-0804">Transcription</keyword>
<dbReference type="InterPro" id="IPR011006">
    <property type="entry name" value="CheY-like_superfamily"/>
</dbReference>
<organism evidence="10 11">
    <name type="scientific">Candidatus Roizmanbacteria bacterium CG11_big_fil_rev_8_21_14_0_20_36_8</name>
    <dbReference type="NCBI Taxonomy" id="1974856"/>
    <lineage>
        <taxon>Bacteria</taxon>
        <taxon>Candidatus Roizmaniibacteriota</taxon>
    </lineage>
</organism>
<dbReference type="PROSITE" id="PS50110">
    <property type="entry name" value="RESPONSE_REGULATORY"/>
    <property type="match status" value="1"/>
</dbReference>
<sequence length="223" mass="25474">MRVLIVEDEKKIADAICDGLKQEKFAVDVAYIGTDGYDLASTEDYDVIVLDWMLPEMDGVTICTRLRSANIHTPILLLTAKSLTNDIVDGLDCGADDYLTKPFEFEELISRIRALSRRPRQTLHSKHIADDLILDSTSFEVSRDGKPIFLSSKEFAILEYLLRNKGSIINKQQIIDHVWNFDDDVLPNTVEVNIRNIRHKIEKDFTKGRQLIKTVRGFGYTIE</sequence>
<feature type="domain" description="Response regulatory" evidence="8">
    <location>
        <begin position="2"/>
        <end position="116"/>
    </location>
</feature>
<dbReference type="PROSITE" id="PS51755">
    <property type="entry name" value="OMPR_PHOB"/>
    <property type="match status" value="1"/>
</dbReference>
<dbReference type="Pfam" id="PF00072">
    <property type="entry name" value="Response_reg"/>
    <property type="match status" value="1"/>
</dbReference>
<reference evidence="10 11" key="1">
    <citation type="submission" date="2017-09" db="EMBL/GenBank/DDBJ databases">
        <title>Depth-based differentiation of microbial function through sediment-hosted aquifers and enrichment of novel symbionts in the deep terrestrial subsurface.</title>
        <authorList>
            <person name="Probst A.J."/>
            <person name="Ladd B."/>
            <person name="Jarett J.K."/>
            <person name="Geller-Mcgrath D.E."/>
            <person name="Sieber C.M."/>
            <person name="Emerson J.B."/>
            <person name="Anantharaman K."/>
            <person name="Thomas B.C."/>
            <person name="Malmstrom R."/>
            <person name="Stieglmeier M."/>
            <person name="Klingl A."/>
            <person name="Woyke T."/>
            <person name="Ryan C.M."/>
            <person name="Banfield J.F."/>
        </authorList>
    </citation>
    <scope>NUCLEOTIDE SEQUENCE [LARGE SCALE GENOMIC DNA]</scope>
    <source>
        <strain evidence="10">CG11_big_fil_rev_8_21_14_0_20_36_8</strain>
    </source>
</reference>
<evidence type="ECO:0000313" key="11">
    <source>
        <dbReference type="Proteomes" id="UP000231056"/>
    </source>
</evidence>
<dbReference type="Gene3D" id="1.10.10.10">
    <property type="entry name" value="Winged helix-like DNA-binding domain superfamily/Winged helix DNA-binding domain"/>
    <property type="match status" value="1"/>
</dbReference>
<name>A0A2M6ITF5_9BACT</name>
<dbReference type="CDD" id="cd19935">
    <property type="entry name" value="REC_OmpR_CusR-like"/>
    <property type="match status" value="1"/>
</dbReference>
<proteinExistence type="predicted"/>
<feature type="domain" description="OmpR/PhoB-type" evidence="9">
    <location>
        <begin position="124"/>
        <end position="223"/>
    </location>
</feature>
<feature type="modified residue" description="4-aspartylphosphate" evidence="6">
    <location>
        <position position="51"/>
    </location>
</feature>
<keyword evidence="3" id="KW-0805">Transcription regulation</keyword>
<comment type="caution">
    <text evidence="10">The sequence shown here is derived from an EMBL/GenBank/DDBJ whole genome shotgun (WGS) entry which is preliminary data.</text>
</comment>
<evidence type="ECO:0000256" key="4">
    <source>
        <dbReference type="ARBA" id="ARBA00023125"/>
    </source>
</evidence>
<dbReference type="GO" id="GO:0005829">
    <property type="term" value="C:cytosol"/>
    <property type="evidence" value="ECO:0007669"/>
    <property type="project" value="TreeGrafter"/>
</dbReference>
<evidence type="ECO:0000256" key="1">
    <source>
        <dbReference type="ARBA" id="ARBA00022553"/>
    </source>
</evidence>
<dbReference type="FunFam" id="1.10.10.10:FF:000005">
    <property type="entry name" value="Two-component system response regulator"/>
    <property type="match status" value="1"/>
</dbReference>
<evidence type="ECO:0000256" key="6">
    <source>
        <dbReference type="PROSITE-ProRule" id="PRU00169"/>
    </source>
</evidence>
<dbReference type="Gene3D" id="3.40.50.2300">
    <property type="match status" value="1"/>
</dbReference>
<dbReference type="Gene3D" id="6.10.250.690">
    <property type="match status" value="1"/>
</dbReference>
<keyword evidence="1 6" id="KW-0597">Phosphoprotein</keyword>
<keyword evidence="4 7" id="KW-0238">DNA-binding</keyword>
<dbReference type="GO" id="GO:0000156">
    <property type="term" value="F:phosphorelay response regulator activity"/>
    <property type="evidence" value="ECO:0007669"/>
    <property type="project" value="TreeGrafter"/>
</dbReference>
<dbReference type="PANTHER" id="PTHR48111:SF22">
    <property type="entry name" value="REGULATOR OF RPOS"/>
    <property type="match status" value="1"/>
</dbReference>
<protein>
    <submittedName>
        <fullName evidence="10">DNA-binding response regulator</fullName>
    </submittedName>
</protein>
<evidence type="ECO:0000259" key="8">
    <source>
        <dbReference type="PROSITE" id="PS50110"/>
    </source>
</evidence>
<dbReference type="SMART" id="SM00862">
    <property type="entry name" value="Trans_reg_C"/>
    <property type="match status" value="1"/>
</dbReference>
<dbReference type="InterPro" id="IPR036388">
    <property type="entry name" value="WH-like_DNA-bd_sf"/>
</dbReference>
<dbReference type="CDD" id="cd00383">
    <property type="entry name" value="trans_reg_C"/>
    <property type="match status" value="1"/>
</dbReference>
<evidence type="ECO:0000313" key="10">
    <source>
        <dbReference type="EMBL" id="PIQ73218.1"/>
    </source>
</evidence>
<dbReference type="Pfam" id="PF00486">
    <property type="entry name" value="Trans_reg_C"/>
    <property type="match status" value="1"/>
</dbReference>
<evidence type="ECO:0000256" key="3">
    <source>
        <dbReference type="ARBA" id="ARBA00023015"/>
    </source>
</evidence>
<dbReference type="InterPro" id="IPR039420">
    <property type="entry name" value="WalR-like"/>
</dbReference>
<feature type="DNA-binding region" description="OmpR/PhoB-type" evidence="7">
    <location>
        <begin position="124"/>
        <end position="223"/>
    </location>
</feature>
<dbReference type="EMBL" id="PCVM01000086">
    <property type="protein sequence ID" value="PIQ73218.1"/>
    <property type="molecule type" value="Genomic_DNA"/>
</dbReference>
<dbReference type="GO" id="GO:0000976">
    <property type="term" value="F:transcription cis-regulatory region binding"/>
    <property type="evidence" value="ECO:0007669"/>
    <property type="project" value="TreeGrafter"/>
</dbReference>
<dbReference type="SMART" id="SM00448">
    <property type="entry name" value="REC"/>
    <property type="match status" value="1"/>
</dbReference>
<evidence type="ECO:0000256" key="5">
    <source>
        <dbReference type="ARBA" id="ARBA00023163"/>
    </source>
</evidence>
<dbReference type="InterPro" id="IPR001789">
    <property type="entry name" value="Sig_transdc_resp-reg_receiver"/>
</dbReference>
<dbReference type="SUPFAM" id="SSF52172">
    <property type="entry name" value="CheY-like"/>
    <property type="match status" value="1"/>
</dbReference>
<dbReference type="Proteomes" id="UP000231056">
    <property type="component" value="Unassembled WGS sequence"/>
</dbReference>
<evidence type="ECO:0000256" key="2">
    <source>
        <dbReference type="ARBA" id="ARBA00023012"/>
    </source>
</evidence>
<dbReference type="GO" id="GO:0032993">
    <property type="term" value="C:protein-DNA complex"/>
    <property type="evidence" value="ECO:0007669"/>
    <property type="project" value="TreeGrafter"/>
</dbReference>
<gene>
    <name evidence="10" type="ORF">COV58_03675</name>
</gene>
<dbReference type="GO" id="GO:0006355">
    <property type="term" value="P:regulation of DNA-templated transcription"/>
    <property type="evidence" value="ECO:0007669"/>
    <property type="project" value="InterPro"/>
</dbReference>